<protein>
    <submittedName>
        <fullName evidence="1">Uncharacterized protein</fullName>
    </submittedName>
</protein>
<organism evidence="1 2">
    <name type="scientific">Pluteus cervinus</name>
    <dbReference type="NCBI Taxonomy" id="181527"/>
    <lineage>
        <taxon>Eukaryota</taxon>
        <taxon>Fungi</taxon>
        <taxon>Dikarya</taxon>
        <taxon>Basidiomycota</taxon>
        <taxon>Agaricomycotina</taxon>
        <taxon>Agaricomycetes</taxon>
        <taxon>Agaricomycetidae</taxon>
        <taxon>Agaricales</taxon>
        <taxon>Pluteineae</taxon>
        <taxon>Pluteaceae</taxon>
        <taxon>Pluteus</taxon>
    </lineage>
</organism>
<dbReference type="Proteomes" id="UP000308600">
    <property type="component" value="Unassembled WGS sequence"/>
</dbReference>
<name>A0ACD3AAZ8_9AGAR</name>
<evidence type="ECO:0000313" key="1">
    <source>
        <dbReference type="EMBL" id="TFK62776.1"/>
    </source>
</evidence>
<accession>A0ACD3AAZ8</accession>
<keyword evidence="2" id="KW-1185">Reference proteome</keyword>
<sequence length="548" mass="62015">MTLCNEVWTIFSSILPTHPALSSSLGTMSRDYPSDILLQIFSHLDSQSKQRLCLVSRYFHSIFAPLVLRHIRFLFCQERASTESIDARLKTCSSSLSNLYQHARTLRVKTNSFYLSRHVTTSLLPALWRTMASLASLKSLELEWERHGEENLEMMERYQSHVIESVLHATKDRLDRLVLIPDAASQSLPVGLEWIRGLKSLRIVHDQLGWGCSGFFWYDSEDDRACQCHRQWMKNALKPLISANPELETLEIVQGCRNGGPEPNDVLPASLKGLRNLTISGLELPSNQKRRASLVELSPLRNLRHLTVRAPYKWLKIDAFWGALKAAQPPLETLASFQVCLSMVNYLNSFSGLRSLEIQRIDAVDECHSPEILSLFLDHALPSHAYSLERLEIHYQSDVSTLSGWDFDPNTWAPALAQLSKLKHLAIYPPPHSAHHEPITTSQLFRSYQALLDNVGDMSSLITLKINHPQPTFECGTGHMHWSSGVQRALNNVVPKLRVKNASPRELVLYTGVQHCVPLGSEGWGYNPVRVCVPEVDSSDEDDDIYRA</sequence>
<proteinExistence type="predicted"/>
<dbReference type="EMBL" id="ML208561">
    <property type="protein sequence ID" value="TFK62776.1"/>
    <property type="molecule type" value="Genomic_DNA"/>
</dbReference>
<evidence type="ECO:0000313" key="2">
    <source>
        <dbReference type="Proteomes" id="UP000308600"/>
    </source>
</evidence>
<reference evidence="1 2" key="1">
    <citation type="journal article" date="2019" name="Nat. Ecol. Evol.">
        <title>Megaphylogeny resolves global patterns of mushroom evolution.</title>
        <authorList>
            <person name="Varga T."/>
            <person name="Krizsan K."/>
            <person name="Foldi C."/>
            <person name="Dima B."/>
            <person name="Sanchez-Garcia M."/>
            <person name="Sanchez-Ramirez S."/>
            <person name="Szollosi G.J."/>
            <person name="Szarkandi J.G."/>
            <person name="Papp V."/>
            <person name="Albert L."/>
            <person name="Andreopoulos W."/>
            <person name="Angelini C."/>
            <person name="Antonin V."/>
            <person name="Barry K.W."/>
            <person name="Bougher N.L."/>
            <person name="Buchanan P."/>
            <person name="Buyck B."/>
            <person name="Bense V."/>
            <person name="Catcheside P."/>
            <person name="Chovatia M."/>
            <person name="Cooper J."/>
            <person name="Damon W."/>
            <person name="Desjardin D."/>
            <person name="Finy P."/>
            <person name="Geml J."/>
            <person name="Haridas S."/>
            <person name="Hughes K."/>
            <person name="Justo A."/>
            <person name="Karasinski D."/>
            <person name="Kautmanova I."/>
            <person name="Kiss B."/>
            <person name="Kocsube S."/>
            <person name="Kotiranta H."/>
            <person name="LaButti K.M."/>
            <person name="Lechner B.E."/>
            <person name="Liimatainen K."/>
            <person name="Lipzen A."/>
            <person name="Lukacs Z."/>
            <person name="Mihaltcheva S."/>
            <person name="Morgado L.N."/>
            <person name="Niskanen T."/>
            <person name="Noordeloos M.E."/>
            <person name="Ohm R.A."/>
            <person name="Ortiz-Santana B."/>
            <person name="Ovrebo C."/>
            <person name="Racz N."/>
            <person name="Riley R."/>
            <person name="Savchenko A."/>
            <person name="Shiryaev A."/>
            <person name="Soop K."/>
            <person name="Spirin V."/>
            <person name="Szebenyi C."/>
            <person name="Tomsovsky M."/>
            <person name="Tulloss R.E."/>
            <person name="Uehling J."/>
            <person name="Grigoriev I.V."/>
            <person name="Vagvolgyi C."/>
            <person name="Papp T."/>
            <person name="Martin F.M."/>
            <person name="Miettinen O."/>
            <person name="Hibbett D.S."/>
            <person name="Nagy L.G."/>
        </authorList>
    </citation>
    <scope>NUCLEOTIDE SEQUENCE [LARGE SCALE GENOMIC DNA]</scope>
    <source>
        <strain evidence="1 2">NL-1719</strain>
    </source>
</reference>
<gene>
    <name evidence="1" type="ORF">BDN72DRAFT_882450</name>
</gene>